<dbReference type="NCBIfam" id="NF004595">
    <property type="entry name" value="PRK05932.1-2"/>
    <property type="match status" value="1"/>
</dbReference>
<dbReference type="RefSeq" id="WP_189530018.1">
    <property type="nucleotide sequence ID" value="NZ_BMYX01000001.1"/>
</dbReference>
<dbReference type="NCBIfam" id="NF009118">
    <property type="entry name" value="PRK12469.1"/>
    <property type="match status" value="1"/>
</dbReference>
<dbReference type="NCBIfam" id="TIGR02395">
    <property type="entry name" value="rpoN_sigma"/>
    <property type="match status" value="1"/>
</dbReference>
<keyword evidence="3 9" id="KW-0808">Transferase</keyword>
<comment type="similarity">
    <text evidence="1 9">Belongs to the sigma-54 factor family.</text>
</comment>
<proteinExistence type="inferred from homology"/>
<evidence type="ECO:0000313" key="13">
    <source>
        <dbReference type="EMBL" id="GGY02620.1"/>
    </source>
</evidence>
<dbReference type="PROSITE" id="PS00718">
    <property type="entry name" value="SIGMA54_2"/>
    <property type="match status" value="1"/>
</dbReference>
<feature type="domain" description="RNA polymerase sigma factor 54 DNA-binding" evidence="11">
    <location>
        <begin position="308"/>
        <end position="463"/>
    </location>
</feature>
<keyword evidence="4 9" id="KW-0548">Nucleotidyltransferase</keyword>
<evidence type="ECO:0000256" key="2">
    <source>
        <dbReference type="ARBA" id="ARBA00022478"/>
    </source>
</evidence>
<dbReference type="PANTHER" id="PTHR32248">
    <property type="entry name" value="RNA POLYMERASE SIGMA-54 FACTOR"/>
    <property type="match status" value="1"/>
</dbReference>
<dbReference type="PROSITE" id="PS00717">
    <property type="entry name" value="SIGMA54_1"/>
    <property type="match status" value="1"/>
</dbReference>
<dbReference type="GO" id="GO:0000428">
    <property type="term" value="C:DNA-directed RNA polymerase complex"/>
    <property type="evidence" value="ECO:0007669"/>
    <property type="project" value="UniProtKB-KW"/>
</dbReference>
<accession>A0A918NX07</accession>
<dbReference type="Pfam" id="PF04963">
    <property type="entry name" value="Sigma54_CBD"/>
    <property type="match status" value="1"/>
</dbReference>
<name>A0A918NX07_9NEIS</name>
<dbReference type="PANTHER" id="PTHR32248:SF4">
    <property type="entry name" value="RNA POLYMERASE SIGMA-54 FACTOR"/>
    <property type="match status" value="1"/>
</dbReference>
<dbReference type="GO" id="GO:0016779">
    <property type="term" value="F:nucleotidyltransferase activity"/>
    <property type="evidence" value="ECO:0007669"/>
    <property type="project" value="UniProtKB-KW"/>
</dbReference>
<evidence type="ECO:0000256" key="9">
    <source>
        <dbReference type="PIRNR" id="PIRNR000774"/>
    </source>
</evidence>
<feature type="domain" description="RNA polymerase sigma factor 54 core-binding" evidence="12">
    <location>
        <begin position="108"/>
        <end position="294"/>
    </location>
</feature>
<keyword evidence="2 9" id="KW-0240">DNA-directed RNA polymerase</keyword>
<reference evidence="13" key="2">
    <citation type="submission" date="2020-09" db="EMBL/GenBank/DDBJ databases">
        <authorList>
            <person name="Sun Q."/>
            <person name="Kim S."/>
        </authorList>
    </citation>
    <scope>NUCLEOTIDE SEQUENCE</scope>
    <source>
        <strain evidence="13">KCTC 32182</strain>
    </source>
</reference>
<evidence type="ECO:0000256" key="7">
    <source>
        <dbReference type="ARBA" id="ARBA00023125"/>
    </source>
</evidence>
<keyword evidence="5 9" id="KW-0805">Transcription regulation</keyword>
<evidence type="ECO:0000259" key="11">
    <source>
        <dbReference type="Pfam" id="PF04552"/>
    </source>
</evidence>
<dbReference type="InterPro" id="IPR007634">
    <property type="entry name" value="RNA_pol_sigma_54_DNA-bd"/>
</dbReference>
<evidence type="ECO:0000259" key="12">
    <source>
        <dbReference type="Pfam" id="PF04963"/>
    </source>
</evidence>
<dbReference type="Pfam" id="PF00309">
    <property type="entry name" value="Sigma54_AID"/>
    <property type="match status" value="1"/>
</dbReference>
<keyword evidence="7 9" id="KW-0238">DNA-binding</keyword>
<evidence type="ECO:0000256" key="3">
    <source>
        <dbReference type="ARBA" id="ARBA00022679"/>
    </source>
</evidence>
<keyword evidence="14" id="KW-1185">Reference proteome</keyword>
<dbReference type="Proteomes" id="UP000645257">
    <property type="component" value="Unassembled WGS sequence"/>
</dbReference>
<dbReference type="Gene3D" id="1.10.10.60">
    <property type="entry name" value="Homeodomain-like"/>
    <property type="match status" value="1"/>
</dbReference>
<dbReference type="EMBL" id="BMYX01000001">
    <property type="protein sequence ID" value="GGY02620.1"/>
    <property type="molecule type" value="Genomic_DNA"/>
</dbReference>
<dbReference type="PROSITE" id="PS50044">
    <property type="entry name" value="SIGMA54_3"/>
    <property type="match status" value="1"/>
</dbReference>
<evidence type="ECO:0000256" key="8">
    <source>
        <dbReference type="ARBA" id="ARBA00023163"/>
    </source>
</evidence>
<dbReference type="InterPro" id="IPR000394">
    <property type="entry name" value="RNA_pol_sigma_54"/>
</dbReference>
<comment type="function">
    <text evidence="9">Sigma factors are initiation factors that promote the attachment of RNA polymerase to specific initiation sites and are then released.</text>
</comment>
<evidence type="ECO:0000313" key="14">
    <source>
        <dbReference type="Proteomes" id="UP000645257"/>
    </source>
</evidence>
<evidence type="ECO:0000256" key="1">
    <source>
        <dbReference type="ARBA" id="ARBA00008798"/>
    </source>
</evidence>
<keyword evidence="6 9" id="KW-0731">Sigma factor</keyword>
<sequence>MKPTLQLKVSQHLTLTPQLQQSIKLLQLSTPELQTEVERLLLENPLIERADDTAEDAGARTDADVDPAPAEPDTAREEGQDTQGDWGTGGGRRDDGDDYDPLANVPVTPTLREHLIAQLGEVAMPHQDSARVRLLIEELDEDGYLPADLPELVAQLPEELDIGVDEMAVALRLLQQFDPPGVAARNLAESLRLQLLRREDTPERRFALELVDGHLALLGNRDYTKLRKLAGGDDNLLRAARHLIATLNPRPAAGFSGAEIHYVVPDITVRKRGGRWVAQLNQAAIPRLQVNPVYARMLAENRQNSSELTGRLQEARWFVKNIQQRFDTILKVSEAIVQRQQTFFEEGEVAMRPLILRDIAEEVGLHESTVSRVTTQKYLQCPRGVFELKYFFGSALETDSGEECSATAIKAHIRRLIDTENPARPLSDNALSDELGRQGIQVARRTVAKYREAMQIPPANQRKAL</sequence>
<organism evidence="13 14">
    <name type="scientific">Paludibacterium paludis</name>
    <dbReference type="NCBI Taxonomy" id="1225769"/>
    <lineage>
        <taxon>Bacteria</taxon>
        <taxon>Pseudomonadati</taxon>
        <taxon>Pseudomonadota</taxon>
        <taxon>Betaproteobacteria</taxon>
        <taxon>Neisseriales</taxon>
        <taxon>Chromobacteriaceae</taxon>
        <taxon>Paludibacterium</taxon>
    </lineage>
</organism>
<evidence type="ECO:0000256" key="10">
    <source>
        <dbReference type="SAM" id="MobiDB-lite"/>
    </source>
</evidence>
<dbReference type="GO" id="GO:0016987">
    <property type="term" value="F:sigma factor activity"/>
    <property type="evidence" value="ECO:0007669"/>
    <property type="project" value="UniProtKB-KW"/>
</dbReference>
<evidence type="ECO:0000256" key="6">
    <source>
        <dbReference type="ARBA" id="ARBA00023082"/>
    </source>
</evidence>
<comment type="caution">
    <text evidence="13">The sequence shown here is derived from an EMBL/GenBank/DDBJ whole genome shotgun (WGS) entry which is preliminary data.</text>
</comment>
<dbReference type="PIRSF" id="PIRSF000774">
    <property type="entry name" value="RpoN"/>
    <property type="match status" value="1"/>
</dbReference>
<dbReference type="GO" id="GO:0001216">
    <property type="term" value="F:DNA-binding transcription activator activity"/>
    <property type="evidence" value="ECO:0007669"/>
    <property type="project" value="InterPro"/>
</dbReference>
<dbReference type="GO" id="GO:0006352">
    <property type="term" value="P:DNA-templated transcription initiation"/>
    <property type="evidence" value="ECO:0007669"/>
    <property type="project" value="InterPro"/>
</dbReference>
<dbReference type="PRINTS" id="PR00045">
    <property type="entry name" value="SIGMA54FCT"/>
</dbReference>
<protein>
    <recommendedName>
        <fullName evidence="9">RNA polymerase sigma-54 factor</fullName>
    </recommendedName>
</protein>
<dbReference type="AlphaFoldDB" id="A0A918NX07"/>
<keyword evidence="8 9" id="KW-0804">Transcription</keyword>
<evidence type="ECO:0000256" key="4">
    <source>
        <dbReference type="ARBA" id="ARBA00022695"/>
    </source>
</evidence>
<gene>
    <name evidence="13" type="primary">rpoN</name>
    <name evidence="13" type="ORF">GCM10011289_00950</name>
</gene>
<dbReference type="GO" id="GO:0003677">
    <property type="term" value="F:DNA binding"/>
    <property type="evidence" value="ECO:0007669"/>
    <property type="project" value="UniProtKB-KW"/>
</dbReference>
<dbReference type="Pfam" id="PF04552">
    <property type="entry name" value="Sigma54_DBD"/>
    <property type="match status" value="1"/>
</dbReference>
<dbReference type="Gene3D" id="1.10.10.1330">
    <property type="entry name" value="RNA polymerase sigma-54 factor, core-binding domain"/>
    <property type="match status" value="1"/>
</dbReference>
<feature type="compositionally biased region" description="Basic and acidic residues" evidence="10">
    <location>
        <begin position="48"/>
        <end position="63"/>
    </location>
</feature>
<dbReference type="InterPro" id="IPR007046">
    <property type="entry name" value="RNA_pol_sigma_54_core-bd"/>
</dbReference>
<dbReference type="InterPro" id="IPR038709">
    <property type="entry name" value="RpoN_core-bd_sf"/>
</dbReference>
<feature type="region of interest" description="Disordered" evidence="10">
    <location>
        <begin position="48"/>
        <end position="100"/>
    </location>
</feature>
<evidence type="ECO:0000256" key="5">
    <source>
        <dbReference type="ARBA" id="ARBA00023015"/>
    </source>
</evidence>
<reference evidence="13" key="1">
    <citation type="journal article" date="2014" name="Int. J. Syst. Evol. Microbiol.">
        <title>Complete genome sequence of Corynebacterium casei LMG S-19264T (=DSM 44701T), isolated from a smear-ripened cheese.</title>
        <authorList>
            <consortium name="US DOE Joint Genome Institute (JGI-PGF)"/>
            <person name="Walter F."/>
            <person name="Albersmeier A."/>
            <person name="Kalinowski J."/>
            <person name="Ruckert C."/>
        </authorList>
    </citation>
    <scope>NUCLEOTIDE SEQUENCE</scope>
    <source>
        <strain evidence="13">KCTC 32182</strain>
    </source>
</reference>